<dbReference type="PANTHER" id="PTHR30461:SF26">
    <property type="entry name" value="RESOLVASE HOMOLOG YNEB"/>
    <property type="match status" value="1"/>
</dbReference>
<evidence type="ECO:0000256" key="3">
    <source>
        <dbReference type="ARBA" id="ARBA00023125"/>
    </source>
</evidence>
<dbReference type="AlphaFoldDB" id="A0AAJ1TYV5"/>
<dbReference type="EMBL" id="JAUSWL010000024">
    <property type="protein sequence ID" value="MDQ0547329.1"/>
    <property type="molecule type" value="Genomic_DNA"/>
</dbReference>
<dbReference type="GO" id="GO:0003677">
    <property type="term" value="F:DNA binding"/>
    <property type="evidence" value="ECO:0007669"/>
    <property type="project" value="UniProtKB-KW"/>
</dbReference>
<organism evidence="8 9">
    <name type="scientific">Methylobacterium brachiatum</name>
    <dbReference type="NCBI Taxonomy" id="269660"/>
    <lineage>
        <taxon>Bacteria</taxon>
        <taxon>Pseudomonadati</taxon>
        <taxon>Pseudomonadota</taxon>
        <taxon>Alphaproteobacteria</taxon>
        <taxon>Hyphomicrobiales</taxon>
        <taxon>Methylobacteriaceae</taxon>
        <taxon>Methylobacterium</taxon>
    </lineage>
</organism>
<protein>
    <submittedName>
        <fullName evidence="8">DNA invertase Pin-like site-specific DNA recombinase</fullName>
    </submittedName>
</protein>
<evidence type="ECO:0000256" key="1">
    <source>
        <dbReference type="ARBA" id="ARBA00009913"/>
    </source>
</evidence>
<dbReference type="CDD" id="cd03768">
    <property type="entry name" value="SR_ResInv"/>
    <property type="match status" value="1"/>
</dbReference>
<dbReference type="SMART" id="SM00857">
    <property type="entry name" value="Resolvase"/>
    <property type="match status" value="1"/>
</dbReference>
<dbReference type="InterPro" id="IPR006120">
    <property type="entry name" value="Resolvase_HTH_dom"/>
</dbReference>
<evidence type="ECO:0000256" key="6">
    <source>
        <dbReference type="PROSITE-ProRule" id="PRU10137"/>
    </source>
</evidence>
<comment type="similarity">
    <text evidence="1">Belongs to the site-specific recombinase resolvase family.</text>
</comment>
<dbReference type="InterPro" id="IPR050639">
    <property type="entry name" value="SSR_resolvase"/>
</dbReference>
<evidence type="ECO:0000256" key="5">
    <source>
        <dbReference type="PIRSR" id="PIRSR606118-50"/>
    </source>
</evidence>
<dbReference type="SUPFAM" id="SSF46689">
    <property type="entry name" value="Homeodomain-like"/>
    <property type="match status" value="1"/>
</dbReference>
<gene>
    <name evidence="8" type="ORF">QO001_006288</name>
</gene>
<dbReference type="InterPro" id="IPR036162">
    <property type="entry name" value="Resolvase-like_N_sf"/>
</dbReference>
<keyword evidence="4" id="KW-0233">DNA recombination</keyword>
<dbReference type="RefSeq" id="WP_091995102.1">
    <property type="nucleotide sequence ID" value="NZ_JAJALK010000026.1"/>
</dbReference>
<feature type="active site" description="O-(5'-phospho-DNA)-serine intermediate" evidence="5 6">
    <location>
        <position position="9"/>
    </location>
</feature>
<dbReference type="CDD" id="cd00569">
    <property type="entry name" value="HTH_Hin_like"/>
    <property type="match status" value="1"/>
</dbReference>
<keyword evidence="3" id="KW-0238">DNA-binding</keyword>
<evidence type="ECO:0000259" key="7">
    <source>
        <dbReference type="PROSITE" id="PS51736"/>
    </source>
</evidence>
<dbReference type="Gene3D" id="1.10.10.60">
    <property type="entry name" value="Homeodomain-like"/>
    <property type="match status" value="1"/>
</dbReference>
<dbReference type="PANTHER" id="PTHR30461">
    <property type="entry name" value="DNA-INVERTASE FROM LAMBDOID PROPHAGE"/>
    <property type="match status" value="1"/>
</dbReference>
<dbReference type="SUPFAM" id="SSF53041">
    <property type="entry name" value="Resolvase-like"/>
    <property type="match status" value="1"/>
</dbReference>
<dbReference type="PROSITE" id="PS51736">
    <property type="entry name" value="RECOMBINASES_3"/>
    <property type="match status" value="1"/>
</dbReference>
<proteinExistence type="inferred from homology"/>
<comment type="caution">
    <text evidence="8">The sequence shown here is derived from an EMBL/GenBank/DDBJ whole genome shotgun (WGS) entry which is preliminary data.</text>
</comment>
<dbReference type="Proteomes" id="UP001223420">
    <property type="component" value="Unassembled WGS sequence"/>
</dbReference>
<feature type="domain" description="Resolvase/invertase-type recombinase catalytic" evidence="7">
    <location>
        <begin position="1"/>
        <end position="135"/>
    </location>
</feature>
<dbReference type="InterPro" id="IPR006119">
    <property type="entry name" value="Resolv_N"/>
</dbReference>
<evidence type="ECO:0000256" key="4">
    <source>
        <dbReference type="ARBA" id="ARBA00023172"/>
    </source>
</evidence>
<accession>A0AAJ1TYV5</accession>
<evidence type="ECO:0000256" key="2">
    <source>
        <dbReference type="ARBA" id="ARBA00022908"/>
    </source>
</evidence>
<dbReference type="Pfam" id="PF00239">
    <property type="entry name" value="Resolvase"/>
    <property type="match status" value="1"/>
</dbReference>
<sequence length="182" mass="19790">MIFGYARVSTEAQDLANQRAQLAAAGCERIFADKITSTTADRPQLKKLMATLAAGDLVIIPAADRLARDLTDLLILARDMHTAGAGLCSLAEPVVDTSGDFAEVVLAVLGVSAKLERRRILDRTARGRADAKAKGVKFGRKPKLTHFQQREALQRLDTGETQRSVARNFNVSQATIARIHRP</sequence>
<dbReference type="Gene3D" id="3.40.50.1390">
    <property type="entry name" value="Resolvase, N-terminal catalytic domain"/>
    <property type="match status" value="1"/>
</dbReference>
<evidence type="ECO:0000313" key="9">
    <source>
        <dbReference type="Proteomes" id="UP001223420"/>
    </source>
</evidence>
<dbReference type="InterPro" id="IPR006118">
    <property type="entry name" value="Recombinase_CS"/>
</dbReference>
<dbReference type="InterPro" id="IPR009057">
    <property type="entry name" value="Homeodomain-like_sf"/>
</dbReference>
<evidence type="ECO:0000313" key="8">
    <source>
        <dbReference type="EMBL" id="MDQ0547329.1"/>
    </source>
</evidence>
<name>A0AAJ1TYV5_9HYPH</name>
<dbReference type="GO" id="GO:0015074">
    <property type="term" value="P:DNA integration"/>
    <property type="evidence" value="ECO:0007669"/>
    <property type="project" value="UniProtKB-KW"/>
</dbReference>
<reference evidence="8" key="1">
    <citation type="submission" date="2023-07" db="EMBL/GenBank/DDBJ databases">
        <title>Genomic Encyclopedia of Type Strains, Phase IV (KMG-IV): sequencing the most valuable type-strain genomes for metagenomic binning, comparative biology and taxonomic classification.</title>
        <authorList>
            <person name="Goeker M."/>
        </authorList>
    </citation>
    <scope>NUCLEOTIDE SEQUENCE</scope>
    <source>
        <strain evidence="8">DSM 19569</strain>
    </source>
</reference>
<dbReference type="PROSITE" id="PS00397">
    <property type="entry name" value="RECOMBINASES_1"/>
    <property type="match status" value="1"/>
</dbReference>
<dbReference type="GO" id="GO:0000150">
    <property type="term" value="F:DNA strand exchange activity"/>
    <property type="evidence" value="ECO:0007669"/>
    <property type="project" value="InterPro"/>
</dbReference>
<keyword evidence="2" id="KW-0229">DNA integration</keyword>
<dbReference type="Pfam" id="PF02796">
    <property type="entry name" value="HTH_7"/>
    <property type="match status" value="1"/>
</dbReference>